<dbReference type="Pfam" id="PF02386">
    <property type="entry name" value="TrkH"/>
    <property type="match status" value="1"/>
</dbReference>
<evidence type="ECO:0000256" key="9">
    <source>
        <dbReference type="SAM" id="Phobius"/>
    </source>
</evidence>
<feature type="transmembrane region" description="Helical" evidence="9">
    <location>
        <begin position="20"/>
        <end position="37"/>
    </location>
</feature>
<evidence type="ECO:0000256" key="1">
    <source>
        <dbReference type="ARBA" id="ARBA00004651"/>
    </source>
</evidence>
<feature type="transmembrane region" description="Helical" evidence="9">
    <location>
        <begin position="345"/>
        <end position="367"/>
    </location>
</feature>
<evidence type="ECO:0000256" key="7">
    <source>
        <dbReference type="ARBA" id="ARBA00023065"/>
    </source>
</evidence>
<evidence type="ECO:0000256" key="8">
    <source>
        <dbReference type="ARBA" id="ARBA00023136"/>
    </source>
</evidence>
<feature type="transmembrane region" description="Helical" evidence="9">
    <location>
        <begin position="186"/>
        <end position="210"/>
    </location>
</feature>
<feature type="transmembrane region" description="Helical" evidence="9">
    <location>
        <begin position="419"/>
        <end position="437"/>
    </location>
</feature>
<keyword evidence="7" id="KW-0406">Ion transport</keyword>
<keyword evidence="3" id="KW-0813">Transport</keyword>
<dbReference type="GO" id="GO:0005886">
    <property type="term" value="C:plasma membrane"/>
    <property type="evidence" value="ECO:0007669"/>
    <property type="project" value="UniProtKB-SubCell"/>
</dbReference>
<evidence type="ECO:0000256" key="2">
    <source>
        <dbReference type="ARBA" id="ARBA00009137"/>
    </source>
</evidence>
<dbReference type="GO" id="GO:0030001">
    <property type="term" value="P:metal ion transport"/>
    <property type="evidence" value="ECO:0007669"/>
    <property type="project" value="UniProtKB-ARBA"/>
</dbReference>
<keyword evidence="5 9" id="KW-0812">Transmembrane</keyword>
<feature type="transmembrane region" description="Helical" evidence="9">
    <location>
        <begin position="140"/>
        <end position="160"/>
    </location>
</feature>
<keyword evidence="4" id="KW-1003">Cell membrane</keyword>
<evidence type="ECO:0000313" key="10">
    <source>
        <dbReference type="EMBL" id="VAW04623.1"/>
    </source>
</evidence>
<evidence type="ECO:0000256" key="3">
    <source>
        <dbReference type="ARBA" id="ARBA00022448"/>
    </source>
</evidence>
<evidence type="ECO:0000256" key="5">
    <source>
        <dbReference type="ARBA" id="ARBA00022692"/>
    </source>
</evidence>
<feature type="transmembrane region" description="Helical" evidence="9">
    <location>
        <begin position="477"/>
        <end position="497"/>
    </location>
</feature>
<dbReference type="EMBL" id="UOEK01000293">
    <property type="protein sequence ID" value="VAW04623.1"/>
    <property type="molecule type" value="Genomic_DNA"/>
</dbReference>
<dbReference type="GO" id="GO:0008324">
    <property type="term" value="F:monoatomic cation transmembrane transporter activity"/>
    <property type="evidence" value="ECO:0007669"/>
    <property type="project" value="InterPro"/>
</dbReference>
<sequence>MLIKPVRRDFEAIGHNLGRVFTVVGVAGFAPAIWAVVSREWHPLSSFLLMIGVFLVLGQLGVRLPYRGEVDRLAWSHGMVVVALTWLLVPLIGAIPFMLSGHYASPLDSYFDAMSGLSTTGLSLVQDLDHLATSLNFWRHLLHFLGGQGIIIAALVLFAGRGNLTLYYGEARDEKILPSVKSTARFIWAVSLVHLVAGVAALGFVAWQVLGFSPTRSLFHGLMIFFAGFDTGGFTPQSTSIAYYHSAIFEATTAVLMIAGAMSFGVHFALWRRRARSVIENLETRTILSTLGLTMILTMAGLAATGVYSTVFGLGRQGMFQVVSAHSGTGFATVSSAELGSWGGLAFGGIVIAMALGGMGSSTAGGVKALRVGLTVRAIGNQIKQVLLAEGAVARTSYMQGSRKQLTPELAQSAMSVSLLYVALFGLGTGVALMYGYPLQTAIFESVSAGASVGLSAGITDVSMPALLKITYIVQMWLGRLEFVAIFALFGFIISWLRGK</sequence>
<proteinExistence type="inferred from homology"/>
<feature type="transmembrane region" description="Helical" evidence="9">
    <location>
        <begin position="74"/>
        <end position="98"/>
    </location>
</feature>
<accession>A0A3B0SK91</accession>
<reference evidence="10" key="1">
    <citation type="submission" date="2018-06" db="EMBL/GenBank/DDBJ databases">
        <authorList>
            <person name="Zhirakovskaya E."/>
        </authorList>
    </citation>
    <scope>NUCLEOTIDE SEQUENCE</scope>
</reference>
<organism evidence="10">
    <name type="scientific">hydrothermal vent metagenome</name>
    <dbReference type="NCBI Taxonomy" id="652676"/>
    <lineage>
        <taxon>unclassified sequences</taxon>
        <taxon>metagenomes</taxon>
        <taxon>ecological metagenomes</taxon>
    </lineage>
</organism>
<dbReference type="InterPro" id="IPR003445">
    <property type="entry name" value="Cat_transpt"/>
</dbReference>
<comment type="similarity">
    <text evidence="2">Belongs to the TrkH potassium transport family.</text>
</comment>
<gene>
    <name evidence="10" type="ORF">MNBD_ACTINO02-1225</name>
</gene>
<dbReference type="PANTHER" id="PTHR32024:SF2">
    <property type="entry name" value="TRK SYSTEM POTASSIUM UPTAKE PROTEIN TRKG-RELATED"/>
    <property type="match status" value="1"/>
</dbReference>
<feature type="transmembrane region" description="Helical" evidence="9">
    <location>
        <begin position="247"/>
        <end position="270"/>
    </location>
</feature>
<keyword evidence="6 9" id="KW-1133">Transmembrane helix</keyword>
<name>A0A3B0SK91_9ZZZZ</name>
<dbReference type="AlphaFoldDB" id="A0A3B0SK91"/>
<evidence type="ECO:0000256" key="4">
    <source>
        <dbReference type="ARBA" id="ARBA00022475"/>
    </source>
</evidence>
<keyword evidence="8 9" id="KW-0472">Membrane</keyword>
<dbReference type="PANTHER" id="PTHR32024">
    <property type="entry name" value="TRK SYSTEM POTASSIUM UPTAKE PROTEIN TRKG-RELATED"/>
    <property type="match status" value="1"/>
</dbReference>
<evidence type="ECO:0000256" key="6">
    <source>
        <dbReference type="ARBA" id="ARBA00022989"/>
    </source>
</evidence>
<feature type="transmembrane region" description="Helical" evidence="9">
    <location>
        <begin position="43"/>
        <end position="62"/>
    </location>
</feature>
<comment type="subcellular location">
    <subcellularLocation>
        <location evidence="1">Cell membrane</location>
        <topology evidence="1">Multi-pass membrane protein</topology>
    </subcellularLocation>
</comment>
<protein>
    <submittedName>
        <fullName evidence="10">Potassium uptake protein TrkH</fullName>
    </submittedName>
</protein>
<feature type="transmembrane region" description="Helical" evidence="9">
    <location>
        <begin position="291"/>
        <end position="311"/>
    </location>
</feature>